<comment type="caution">
    <text evidence="1">The sequence shown here is derived from an EMBL/GenBank/DDBJ whole genome shotgun (WGS) entry which is preliminary data.</text>
</comment>
<evidence type="ECO:0000313" key="1">
    <source>
        <dbReference type="EMBL" id="RKN40535.1"/>
    </source>
</evidence>
<protein>
    <submittedName>
        <fullName evidence="1">FXSXX-COOH protein</fullName>
    </submittedName>
</protein>
<name>A0A3A9YX76_9ACTN</name>
<dbReference type="EMBL" id="RBAL01000010">
    <property type="protein sequence ID" value="RKN40535.1"/>
    <property type="molecule type" value="Genomic_DNA"/>
</dbReference>
<keyword evidence="2" id="KW-1185">Reference proteome</keyword>
<reference evidence="1 2" key="1">
    <citation type="journal article" date="2014" name="Int. J. Syst. Evol. Microbiol.">
        <title>Streptomyces hoynatensis sp. nov., isolated from deep marine sediment.</title>
        <authorList>
            <person name="Veyisoglu A."/>
            <person name="Sahin N."/>
        </authorList>
    </citation>
    <scope>NUCLEOTIDE SEQUENCE [LARGE SCALE GENOMIC DNA]</scope>
    <source>
        <strain evidence="1 2">KCTC 29097</strain>
    </source>
</reference>
<proteinExistence type="predicted"/>
<evidence type="ECO:0000313" key="2">
    <source>
        <dbReference type="Proteomes" id="UP000272474"/>
    </source>
</evidence>
<dbReference type="InterPro" id="IPR026334">
    <property type="entry name" value="FxSxx-COOH"/>
</dbReference>
<dbReference type="NCBIfam" id="TIGR04268">
    <property type="entry name" value="FxSxx-COOH"/>
    <property type="match status" value="1"/>
</dbReference>
<gene>
    <name evidence="1" type="primary">fxsA</name>
    <name evidence="1" type="ORF">D7294_18620</name>
</gene>
<dbReference type="Proteomes" id="UP000272474">
    <property type="component" value="Unassembled WGS sequence"/>
</dbReference>
<sequence length="60" mass="6744">MRTEEPLPDLLGLSLTELRRLDHPVLSEVLDELRQRVSDGEGLWGGFNQFSQFSSSSLPS</sequence>
<organism evidence="1 2">
    <name type="scientific">Streptomyces hoynatensis</name>
    <dbReference type="NCBI Taxonomy" id="1141874"/>
    <lineage>
        <taxon>Bacteria</taxon>
        <taxon>Bacillati</taxon>
        <taxon>Actinomycetota</taxon>
        <taxon>Actinomycetes</taxon>
        <taxon>Kitasatosporales</taxon>
        <taxon>Streptomycetaceae</taxon>
        <taxon>Streptomyces</taxon>
    </lineage>
</organism>
<dbReference type="AlphaFoldDB" id="A0A3A9YX76"/>
<accession>A0A3A9YX76</accession>